<keyword evidence="9" id="KW-1185">Reference proteome</keyword>
<dbReference type="InterPro" id="IPR005829">
    <property type="entry name" value="Sugar_transporter_CS"/>
</dbReference>
<evidence type="ECO:0000256" key="1">
    <source>
        <dbReference type="ARBA" id="ARBA00004141"/>
    </source>
</evidence>
<dbReference type="PROSITE" id="PS50850">
    <property type="entry name" value="MFS"/>
    <property type="match status" value="1"/>
</dbReference>
<feature type="transmembrane region" description="Helical" evidence="6">
    <location>
        <begin position="252"/>
        <end position="269"/>
    </location>
</feature>
<feature type="transmembrane region" description="Helical" evidence="6">
    <location>
        <begin position="159"/>
        <end position="177"/>
    </location>
</feature>
<sequence>MPEDLSAAVSAARTSDRTDKRPSEVRGGAQSKRLLLLCVSVPSFMINLDGNIVAVSLPSIGRALHADFAAIEWVISAYTLTFAALVMPAGALADRYGRKRILVVGLAVFTLASFLCGAAPTAVILNAARAMQGVGAALLLSAALALLSKEFQGAERAPAFAFWGSVIGIAITLGPLVGGVLTQTLGWEWAFYVNVPVGIVMIALSVRAVPESRDPDSAKVDVAGAGSFAAALFLLTFALISGNHRGWSDPLVVATLSVSVILFIVFGLVETHQARPMLDLSFFRLPTYVGANLAGLTYAAALLTMLTYIPLYFQGGMNVSPTTAGLMMVPMALPLFIVPRLVARYLTHWMTGRALLALGLTFVSIGLFALSALASAFAPGPMLIAMAIAGIGAGILNGETAKVGLSVIPPARAGMAAGVGGTVRFAGIVLGFAGLGAILFERISAFLDAAPIGPRGRDLSSASTFIASGDLSAAARLPGTSVALAHAGFAAGYQTLFAVAAVIALAGAMSSLWLIEAVAPSRRGTESDEIIPEFE</sequence>
<evidence type="ECO:0000256" key="2">
    <source>
        <dbReference type="ARBA" id="ARBA00022692"/>
    </source>
</evidence>
<dbReference type="PANTHER" id="PTHR42718">
    <property type="entry name" value="MAJOR FACILITATOR SUPERFAMILY MULTIDRUG TRANSPORTER MFSC"/>
    <property type="match status" value="1"/>
</dbReference>
<dbReference type="OrthoDB" id="9791756at2"/>
<dbReference type="GO" id="GO:0016020">
    <property type="term" value="C:membrane"/>
    <property type="evidence" value="ECO:0007669"/>
    <property type="project" value="UniProtKB-SubCell"/>
</dbReference>
<dbReference type="CDD" id="cd17321">
    <property type="entry name" value="MFS_MMR_MDR_like"/>
    <property type="match status" value="1"/>
</dbReference>
<name>A0A502FRG7_9SPHN</name>
<dbReference type="Gene3D" id="1.20.1250.20">
    <property type="entry name" value="MFS general substrate transporter like domains"/>
    <property type="match status" value="1"/>
</dbReference>
<feature type="compositionally biased region" description="Basic and acidic residues" evidence="5">
    <location>
        <begin position="14"/>
        <end position="24"/>
    </location>
</feature>
<organism evidence="8 9">
    <name type="scientific">Sphingomonas glacialis</name>
    <dbReference type="NCBI Taxonomy" id="658225"/>
    <lineage>
        <taxon>Bacteria</taxon>
        <taxon>Pseudomonadati</taxon>
        <taxon>Pseudomonadota</taxon>
        <taxon>Alphaproteobacteria</taxon>
        <taxon>Sphingomonadales</taxon>
        <taxon>Sphingomonadaceae</taxon>
        <taxon>Sphingomonas</taxon>
    </lineage>
</organism>
<dbReference type="InterPro" id="IPR036259">
    <property type="entry name" value="MFS_trans_sf"/>
</dbReference>
<feature type="transmembrane region" description="Helical" evidence="6">
    <location>
        <begin position="496"/>
        <end position="515"/>
    </location>
</feature>
<dbReference type="InterPro" id="IPR011701">
    <property type="entry name" value="MFS"/>
</dbReference>
<dbReference type="InterPro" id="IPR020846">
    <property type="entry name" value="MFS_dom"/>
</dbReference>
<feature type="transmembrane region" description="Helical" evidence="6">
    <location>
        <begin position="101"/>
        <end position="124"/>
    </location>
</feature>
<feature type="transmembrane region" description="Helical" evidence="6">
    <location>
        <begin position="325"/>
        <end position="343"/>
    </location>
</feature>
<feature type="transmembrane region" description="Helical" evidence="6">
    <location>
        <begin position="130"/>
        <end position="147"/>
    </location>
</feature>
<keyword evidence="2 6" id="KW-0812">Transmembrane</keyword>
<evidence type="ECO:0000313" key="9">
    <source>
        <dbReference type="Proteomes" id="UP000319931"/>
    </source>
</evidence>
<keyword evidence="3 6" id="KW-1133">Transmembrane helix</keyword>
<evidence type="ECO:0000256" key="3">
    <source>
        <dbReference type="ARBA" id="ARBA00022989"/>
    </source>
</evidence>
<dbReference type="AlphaFoldDB" id="A0A502FRG7"/>
<dbReference type="EMBL" id="RCZC01000004">
    <property type="protein sequence ID" value="TPG52055.1"/>
    <property type="molecule type" value="Genomic_DNA"/>
</dbReference>
<comment type="subcellular location">
    <subcellularLocation>
        <location evidence="1">Membrane</location>
        <topology evidence="1">Multi-pass membrane protein</topology>
    </subcellularLocation>
</comment>
<dbReference type="PRINTS" id="PR01036">
    <property type="entry name" value="TCRTETB"/>
</dbReference>
<dbReference type="PANTHER" id="PTHR42718:SF49">
    <property type="entry name" value="EXPORT PROTEIN"/>
    <property type="match status" value="1"/>
</dbReference>
<evidence type="ECO:0000313" key="8">
    <source>
        <dbReference type="EMBL" id="TPG52055.1"/>
    </source>
</evidence>
<feature type="transmembrane region" description="Helical" evidence="6">
    <location>
        <begin position="413"/>
        <end position="440"/>
    </location>
</feature>
<feature type="region of interest" description="Disordered" evidence="5">
    <location>
        <begin position="1"/>
        <end position="26"/>
    </location>
</feature>
<feature type="transmembrane region" description="Helical" evidence="6">
    <location>
        <begin position="383"/>
        <end position="401"/>
    </location>
</feature>
<reference evidence="8 9" key="1">
    <citation type="journal article" date="2019" name="Environ. Microbiol.">
        <title>Species interactions and distinct microbial communities in high Arctic permafrost affected cryosols are associated with the CH4 and CO2 gas fluxes.</title>
        <authorList>
            <person name="Altshuler I."/>
            <person name="Hamel J."/>
            <person name="Turney S."/>
            <person name="Magnuson E."/>
            <person name="Levesque R."/>
            <person name="Greer C."/>
            <person name="Whyte L.G."/>
        </authorList>
    </citation>
    <scope>NUCLEOTIDE SEQUENCE [LARGE SCALE GENOMIC DNA]</scope>
    <source>
        <strain evidence="8 9">E6.1</strain>
    </source>
</reference>
<dbReference type="RefSeq" id="WP_140851128.1">
    <property type="nucleotide sequence ID" value="NZ_RCZC01000004.1"/>
</dbReference>
<feature type="transmembrane region" description="Helical" evidence="6">
    <location>
        <begin position="289"/>
        <end position="313"/>
    </location>
</feature>
<dbReference type="GO" id="GO:0022857">
    <property type="term" value="F:transmembrane transporter activity"/>
    <property type="evidence" value="ECO:0007669"/>
    <property type="project" value="InterPro"/>
</dbReference>
<dbReference type="Pfam" id="PF07690">
    <property type="entry name" value="MFS_1"/>
    <property type="match status" value="1"/>
</dbReference>
<keyword evidence="4 6" id="KW-0472">Membrane</keyword>
<accession>A0A502FRG7</accession>
<feature type="transmembrane region" description="Helical" evidence="6">
    <location>
        <begin position="222"/>
        <end position="240"/>
    </location>
</feature>
<feature type="transmembrane region" description="Helical" evidence="6">
    <location>
        <begin position="69"/>
        <end position="89"/>
    </location>
</feature>
<gene>
    <name evidence="8" type="ORF">EAH76_15155</name>
</gene>
<comment type="caution">
    <text evidence="8">The sequence shown here is derived from an EMBL/GenBank/DDBJ whole genome shotgun (WGS) entry which is preliminary data.</text>
</comment>
<evidence type="ECO:0000256" key="5">
    <source>
        <dbReference type="SAM" id="MobiDB-lite"/>
    </source>
</evidence>
<dbReference type="PROSITE" id="PS00216">
    <property type="entry name" value="SUGAR_TRANSPORT_1"/>
    <property type="match status" value="1"/>
</dbReference>
<feature type="domain" description="Major facilitator superfamily (MFS) profile" evidence="7">
    <location>
        <begin position="35"/>
        <end position="519"/>
    </location>
</feature>
<dbReference type="SUPFAM" id="SSF103473">
    <property type="entry name" value="MFS general substrate transporter"/>
    <property type="match status" value="1"/>
</dbReference>
<evidence type="ECO:0000256" key="4">
    <source>
        <dbReference type="ARBA" id="ARBA00023136"/>
    </source>
</evidence>
<proteinExistence type="predicted"/>
<feature type="transmembrane region" description="Helical" evidence="6">
    <location>
        <begin position="189"/>
        <end position="210"/>
    </location>
</feature>
<evidence type="ECO:0000259" key="7">
    <source>
        <dbReference type="PROSITE" id="PS50850"/>
    </source>
</evidence>
<feature type="transmembrane region" description="Helical" evidence="6">
    <location>
        <begin position="34"/>
        <end position="57"/>
    </location>
</feature>
<protein>
    <submittedName>
        <fullName evidence="8">MFS transporter</fullName>
    </submittedName>
</protein>
<dbReference type="Proteomes" id="UP000319931">
    <property type="component" value="Unassembled WGS sequence"/>
</dbReference>
<feature type="transmembrane region" description="Helical" evidence="6">
    <location>
        <begin position="355"/>
        <end position="377"/>
    </location>
</feature>
<evidence type="ECO:0000256" key="6">
    <source>
        <dbReference type="SAM" id="Phobius"/>
    </source>
</evidence>